<dbReference type="GO" id="GO:0005886">
    <property type="term" value="C:plasma membrane"/>
    <property type="evidence" value="ECO:0007669"/>
    <property type="project" value="UniProtKB-SubCell"/>
</dbReference>
<name>A0A2K8YT31_9BACT</name>
<dbReference type="RefSeq" id="WP_100986208.1">
    <property type="nucleotide sequence ID" value="NZ_CP025096.1"/>
</dbReference>
<feature type="transmembrane region" description="Helical" evidence="10">
    <location>
        <begin position="409"/>
        <end position="426"/>
    </location>
</feature>
<evidence type="ECO:0000256" key="2">
    <source>
        <dbReference type="ARBA" id="ARBA00010323"/>
    </source>
</evidence>
<gene>
    <name evidence="11" type="ORF">CWM47_02510</name>
</gene>
<feature type="transmembrane region" description="Helical" evidence="10">
    <location>
        <begin position="464"/>
        <end position="482"/>
    </location>
</feature>
<evidence type="ECO:0000256" key="8">
    <source>
        <dbReference type="ARBA" id="ARBA00023315"/>
    </source>
</evidence>
<dbReference type="AlphaFoldDB" id="A0A2K8YT31"/>
<accession>A0A2K8YT31</accession>
<keyword evidence="3 9" id="KW-1003">Cell membrane</keyword>
<dbReference type="InterPro" id="IPR004299">
    <property type="entry name" value="MBOAT_fam"/>
</dbReference>
<dbReference type="InterPro" id="IPR024194">
    <property type="entry name" value="Ac/AlaTfrase_AlgI/DltB"/>
</dbReference>
<organism evidence="11 12">
    <name type="scientific">Spirosoma pollinicola</name>
    <dbReference type="NCBI Taxonomy" id="2057025"/>
    <lineage>
        <taxon>Bacteria</taxon>
        <taxon>Pseudomonadati</taxon>
        <taxon>Bacteroidota</taxon>
        <taxon>Cytophagia</taxon>
        <taxon>Cytophagales</taxon>
        <taxon>Cytophagaceae</taxon>
        <taxon>Spirosoma</taxon>
    </lineage>
</organism>
<dbReference type="PANTHER" id="PTHR13285:SF23">
    <property type="entry name" value="TEICHOIC ACID D-ALANYLTRANSFERASE"/>
    <property type="match status" value="1"/>
</dbReference>
<evidence type="ECO:0000256" key="10">
    <source>
        <dbReference type="SAM" id="Phobius"/>
    </source>
</evidence>
<dbReference type="PANTHER" id="PTHR13285">
    <property type="entry name" value="ACYLTRANSFERASE"/>
    <property type="match status" value="1"/>
</dbReference>
<dbReference type="Pfam" id="PF03062">
    <property type="entry name" value="MBOAT"/>
    <property type="match status" value="1"/>
</dbReference>
<reference evidence="11 12" key="1">
    <citation type="submission" date="2017-11" db="EMBL/GenBank/DDBJ databases">
        <title>Taxonomic description and genome sequences of Spirosoma HA7 sp. nov., isolated from pollen microhabitat of Corylus avellana.</title>
        <authorList>
            <person name="Ambika Manirajan B."/>
            <person name="Suarez C."/>
            <person name="Ratering S."/>
            <person name="Geissler-Plaum R."/>
            <person name="Cardinale M."/>
            <person name="Sylvia S."/>
        </authorList>
    </citation>
    <scope>NUCLEOTIDE SEQUENCE [LARGE SCALE GENOMIC DNA]</scope>
    <source>
        <strain evidence="11 12">HA7</strain>
    </source>
</reference>
<feature type="transmembrane region" description="Helical" evidence="10">
    <location>
        <begin position="6"/>
        <end position="25"/>
    </location>
</feature>
<dbReference type="PIRSF" id="PIRSF016636">
    <property type="entry name" value="AlgI_DltB"/>
    <property type="match status" value="1"/>
</dbReference>
<feature type="transmembrane region" description="Helical" evidence="10">
    <location>
        <begin position="37"/>
        <end position="56"/>
    </location>
</feature>
<dbReference type="Proteomes" id="UP000232883">
    <property type="component" value="Chromosome"/>
</dbReference>
<feature type="transmembrane region" description="Helical" evidence="10">
    <location>
        <begin position="76"/>
        <end position="92"/>
    </location>
</feature>
<dbReference type="GO" id="GO:0016746">
    <property type="term" value="F:acyltransferase activity"/>
    <property type="evidence" value="ECO:0007669"/>
    <property type="project" value="UniProtKB-KW"/>
</dbReference>
<dbReference type="GO" id="GO:0042121">
    <property type="term" value="P:alginic acid biosynthetic process"/>
    <property type="evidence" value="ECO:0007669"/>
    <property type="project" value="InterPro"/>
</dbReference>
<comment type="similarity">
    <text evidence="2 9">Belongs to the membrane-bound acyltransferase family.</text>
</comment>
<feature type="transmembrane region" description="Helical" evidence="10">
    <location>
        <begin position="308"/>
        <end position="325"/>
    </location>
</feature>
<feature type="transmembrane region" description="Helical" evidence="10">
    <location>
        <begin position="384"/>
        <end position="403"/>
    </location>
</feature>
<evidence type="ECO:0000256" key="9">
    <source>
        <dbReference type="PIRNR" id="PIRNR016636"/>
    </source>
</evidence>
<feature type="transmembrane region" description="Helical" evidence="10">
    <location>
        <begin position="120"/>
        <end position="138"/>
    </location>
</feature>
<protein>
    <submittedName>
        <fullName evidence="11">Membrane-bound O-acyltransferase family protein</fullName>
    </submittedName>
</protein>
<evidence type="ECO:0000256" key="6">
    <source>
        <dbReference type="ARBA" id="ARBA00022989"/>
    </source>
</evidence>
<evidence type="ECO:0000313" key="11">
    <source>
        <dbReference type="EMBL" id="AUD00785.1"/>
    </source>
</evidence>
<evidence type="ECO:0000256" key="5">
    <source>
        <dbReference type="ARBA" id="ARBA00022692"/>
    </source>
</evidence>
<evidence type="ECO:0000256" key="3">
    <source>
        <dbReference type="ARBA" id="ARBA00022475"/>
    </source>
</evidence>
<keyword evidence="7 9" id="KW-0472">Membrane</keyword>
<dbReference type="OrthoDB" id="9805788at2"/>
<keyword evidence="8 9" id="KW-0012">Acyltransferase</keyword>
<dbReference type="KEGG" id="spir:CWM47_02510"/>
<evidence type="ECO:0000256" key="7">
    <source>
        <dbReference type="ARBA" id="ARBA00023136"/>
    </source>
</evidence>
<dbReference type="PIRSF" id="PIRSF500217">
    <property type="entry name" value="AlgI"/>
    <property type="match status" value="1"/>
</dbReference>
<feature type="transmembrane region" description="Helical" evidence="10">
    <location>
        <begin position="190"/>
        <end position="212"/>
    </location>
</feature>
<keyword evidence="6 10" id="KW-1133">Transmembrane helix</keyword>
<proteinExistence type="inferred from homology"/>
<keyword evidence="5 10" id="KW-0812">Transmembrane</keyword>
<keyword evidence="4 9" id="KW-0808">Transferase</keyword>
<evidence type="ECO:0000313" key="12">
    <source>
        <dbReference type="Proteomes" id="UP000232883"/>
    </source>
</evidence>
<comment type="subcellular location">
    <subcellularLocation>
        <location evidence="1">Cell membrane</location>
        <topology evidence="1">Multi-pass membrane protein</topology>
    </subcellularLocation>
</comment>
<dbReference type="InterPro" id="IPR051085">
    <property type="entry name" value="MB_O-acyltransferase"/>
</dbReference>
<sequence>MVFNSYTFILFFAVILVLHNLPFSWKVKKINLLLASYLFYALWNPPFILLLWLSTVVDFYMARLISVEQRPRNRKLLLTVSLVLNLGMLSYFKYGGFLLENFTALLSAMGIVFHAVKPDIILPIGISFYTFVTLSYTLDVYRRKFAPEPSFLNFALFVTYFPHLVAGPIVRPEDLIPQFKTPRRATGQQLSWGLFLLSLGLFMKVTIADGLLAASADLIFGLPFPVQPLDAWMGVLAFSGQIFCDFGGYSTCAIGVSLCLGFELPDNFRYPYAAIGFSDFWRRWHITLSTWLRDYLYIPLGGNRHGTVRTYINLMITMLLGGLWHGASWTFVVWGALHGLFLCIERFWRDRSAQRRAIRAEAMVDGSMLNRAAIIPPIHVSSPLAQFGLAMLTLLLVNITWVFFRAPTFGGATLLLLSMFGVIPNGAPMLTNLAILTVSSITIGIIVCHWLMRDSSLLAFSKRLPWWGLSLGWSSLLILVILTQKSSGSFIYFQF</sequence>
<feature type="transmembrane region" description="Helical" evidence="10">
    <location>
        <begin position="433"/>
        <end position="452"/>
    </location>
</feature>
<dbReference type="InterPro" id="IPR028362">
    <property type="entry name" value="AlgI"/>
</dbReference>
<dbReference type="EMBL" id="CP025096">
    <property type="protein sequence ID" value="AUD00785.1"/>
    <property type="molecule type" value="Genomic_DNA"/>
</dbReference>
<evidence type="ECO:0000256" key="4">
    <source>
        <dbReference type="ARBA" id="ARBA00022679"/>
    </source>
</evidence>
<evidence type="ECO:0000256" key="1">
    <source>
        <dbReference type="ARBA" id="ARBA00004651"/>
    </source>
</evidence>
<feature type="transmembrane region" description="Helical" evidence="10">
    <location>
        <begin position="150"/>
        <end position="170"/>
    </location>
</feature>
<keyword evidence="12" id="KW-1185">Reference proteome</keyword>